<dbReference type="STRING" id="28094.SAMN06295900_104200"/>
<comment type="subcellular location">
    <subcellularLocation>
        <location evidence="1">Cytoplasm</location>
    </subcellularLocation>
</comment>
<keyword evidence="2" id="KW-0963">Cytoplasm</keyword>
<dbReference type="PANTHER" id="PTHR31250:SF27">
    <property type="entry name" value="IQ DOMAIN-CONTAINING PROTEIN IQM5"/>
    <property type="match status" value="1"/>
</dbReference>
<sequence>MLEPAAHSTTARSWQRVRSIMAELQSNPDFSTSGEDQYLTLLNRNNKYKYKGDLSLLHKIWSNSNSTSSFFDWLSKRRAKQNWRRGKAIARRLTAGNFEGGLDLSDAYYLEKLDEQHRYGEWLSALHSAWKIMPGSLNFFDWLATDTASEVMTLIIDEIPQEARHKKIDYYDAARRENLLTSFDGNKITSPYLASLSNKNKEGSGNESNLELMFAMDEENRIYTLHKTPLLHHHTSLLSGGSVRSAGYFEMNSDGELIKVSNESGHYKPGEPHLIAILEELISRNVDLSGVRVKIMSAHASAKEYNALEWLMQPESDDPFEIGEDDLAMLAMPLHR</sequence>
<evidence type="ECO:0000313" key="3">
    <source>
        <dbReference type="EMBL" id="SMF23500.1"/>
    </source>
</evidence>
<dbReference type="AlphaFoldDB" id="A0A1X7DY55"/>
<name>A0A1X7DY55_TRICW</name>
<dbReference type="PANTHER" id="PTHR31250">
    <property type="entry name" value="IQ DOMAIN-CONTAINING PROTEIN IQM3"/>
    <property type="match status" value="1"/>
</dbReference>
<proteinExistence type="predicted"/>
<evidence type="ECO:0000313" key="4">
    <source>
        <dbReference type="Proteomes" id="UP000192911"/>
    </source>
</evidence>
<protein>
    <submittedName>
        <fullName evidence="3">Uncharacterized protein</fullName>
    </submittedName>
</protein>
<gene>
    <name evidence="3" type="ORF">SAMN06295900_104200</name>
</gene>
<accession>A0A1X7DY55</accession>
<reference evidence="4" key="1">
    <citation type="submission" date="2017-04" db="EMBL/GenBank/DDBJ databases">
        <authorList>
            <person name="Varghese N."/>
            <person name="Submissions S."/>
        </authorList>
    </citation>
    <scope>NUCLEOTIDE SEQUENCE [LARGE SCALE GENOMIC DNA]</scope>
    <source>
        <strain evidence="4">Ballard 720</strain>
    </source>
</reference>
<evidence type="ECO:0000256" key="1">
    <source>
        <dbReference type="ARBA" id="ARBA00004496"/>
    </source>
</evidence>
<dbReference type="GO" id="GO:0005737">
    <property type="term" value="C:cytoplasm"/>
    <property type="evidence" value="ECO:0007669"/>
    <property type="project" value="UniProtKB-SubCell"/>
</dbReference>
<organism evidence="3 4">
    <name type="scientific">Trinickia caryophylli</name>
    <name type="common">Paraburkholderia caryophylli</name>
    <dbReference type="NCBI Taxonomy" id="28094"/>
    <lineage>
        <taxon>Bacteria</taxon>
        <taxon>Pseudomonadati</taxon>
        <taxon>Pseudomonadota</taxon>
        <taxon>Betaproteobacteria</taxon>
        <taxon>Burkholderiales</taxon>
        <taxon>Burkholderiaceae</taxon>
        <taxon>Trinickia</taxon>
    </lineage>
</organism>
<keyword evidence="4" id="KW-1185">Reference proteome</keyword>
<dbReference type="InterPro" id="IPR044159">
    <property type="entry name" value="IQM"/>
</dbReference>
<dbReference type="Proteomes" id="UP000192911">
    <property type="component" value="Unassembled WGS sequence"/>
</dbReference>
<dbReference type="EMBL" id="FXAH01000004">
    <property type="protein sequence ID" value="SMF23500.1"/>
    <property type="molecule type" value="Genomic_DNA"/>
</dbReference>
<evidence type="ECO:0000256" key="2">
    <source>
        <dbReference type="ARBA" id="ARBA00022490"/>
    </source>
</evidence>